<dbReference type="Pfam" id="PF01171">
    <property type="entry name" value="ATP_bind_3"/>
    <property type="match status" value="1"/>
</dbReference>
<feature type="binding site" evidence="6">
    <location>
        <begin position="29"/>
        <end position="34"/>
    </location>
    <ligand>
        <name>ATP</name>
        <dbReference type="ChEBI" id="CHEBI:30616"/>
    </ligand>
</feature>
<evidence type="ECO:0000256" key="3">
    <source>
        <dbReference type="ARBA" id="ARBA00022741"/>
    </source>
</evidence>
<dbReference type="RefSeq" id="YP_009313448.1">
    <property type="nucleotide sequence ID" value="NC_031657.1"/>
</dbReference>
<dbReference type="AlphaFoldDB" id="A0A1G4NSP3"/>
<keyword evidence="8" id="KW-0150">Chloroplast</keyword>
<dbReference type="PANTHER" id="PTHR43033">
    <property type="entry name" value="TRNA(ILE)-LYSIDINE SYNTHASE-RELATED"/>
    <property type="match status" value="1"/>
</dbReference>
<accession>A0A1G4NSP3</accession>
<dbReference type="CDD" id="cd01992">
    <property type="entry name" value="TilS_N"/>
    <property type="match status" value="1"/>
</dbReference>
<dbReference type="GO" id="GO:0032267">
    <property type="term" value="F:tRNA(Ile)-lysidine synthase activity"/>
    <property type="evidence" value="ECO:0007669"/>
    <property type="project" value="UniProtKB-EC"/>
</dbReference>
<sequence>MNTFLHYKLKLNLKQKLQIYNQKILVGISGGQDSLCLLQLLTDLKQQYKLRLGIIYIDHQLRYDTEINNKHIINIAKQYNIPSYIYQLERSDYTENHLRNLRYQVFIKTAYLNNYQLIATAHHIDDQIETCLYHLIRGSSIDGLNSLNWYRYINENIKIIRPILNFKKSEIMWFCRYYNLPIWSDYTNSSYIYTRNRIRQELIPYLQSYFNHNFQKHISNFLDLAYLDTEYLRQNTIKIYLLIKHPKLMAINTTILLKQHLTLQFRILRLFFYHNLKLNIPYSLIKNIIFIINNNTEKAIPYQNIIIIYQTPWIYIT</sequence>
<dbReference type="GO" id="GO:0006400">
    <property type="term" value="P:tRNA modification"/>
    <property type="evidence" value="ECO:0007669"/>
    <property type="project" value="UniProtKB-UniRule"/>
</dbReference>
<comment type="subcellular location">
    <subcellularLocation>
        <location evidence="6">Plastid</location>
        <location evidence="6">Chloroplast</location>
    </subcellularLocation>
</comment>
<name>A0A1G4NSP3_9FLOR</name>
<reference evidence="8" key="2">
    <citation type="submission" date="2016-10" db="EMBL/GenBank/DDBJ databases">
        <authorList>
            <person name="de Groot N.N."/>
        </authorList>
    </citation>
    <scope>NUCLEOTIDE SEQUENCE</scope>
    <source>
        <strain evidence="8">JFC0074</strain>
    </source>
</reference>
<evidence type="ECO:0000313" key="8">
    <source>
        <dbReference type="EMBL" id="SCW21702.1"/>
    </source>
</evidence>
<evidence type="ECO:0000256" key="1">
    <source>
        <dbReference type="ARBA" id="ARBA00022598"/>
    </source>
</evidence>
<evidence type="ECO:0000259" key="7">
    <source>
        <dbReference type="Pfam" id="PF01171"/>
    </source>
</evidence>
<organism evidence="8">
    <name type="scientific">Galaxaura rugosa</name>
    <dbReference type="NCBI Taxonomy" id="268570"/>
    <lineage>
        <taxon>Eukaryota</taxon>
        <taxon>Rhodophyta</taxon>
        <taxon>Florideophyceae</taxon>
        <taxon>Nemaliophycidae</taxon>
        <taxon>Nemaliales</taxon>
        <taxon>Galaxauraceae</taxon>
        <taxon>Galaxaura</taxon>
    </lineage>
</organism>
<dbReference type="InterPro" id="IPR012795">
    <property type="entry name" value="tRNA_Ile_lys_synt_N"/>
</dbReference>
<dbReference type="PANTHER" id="PTHR43033:SF1">
    <property type="entry name" value="TRNA(ILE)-LYSIDINE SYNTHASE-RELATED"/>
    <property type="match status" value="1"/>
</dbReference>
<evidence type="ECO:0000256" key="6">
    <source>
        <dbReference type="HAMAP-Rule" id="MF_01161"/>
    </source>
</evidence>
<keyword evidence="8" id="KW-0934">Plastid</keyword>
<protein>
    <recommendedName>
        <fullName evidence="6">tRNA(Ile)-lysidine synthase, chloroplastic</fullName>
        <ecNumber evidence="6">6.3.4.19</ecNumber>
    </recommendedName>
    <alternativeName>
        <fullName evidence="6">tRNA(Ile)-2-lysyl-cytidine synthase</fullName>
    </alternativeName>
    <alternativeName>
        <fullName evidence="6">tRNA(Ile)-lysidine synthetase</fullName>
    </alternativeName>
</protein>
<keyword evidence="3 6" id="KW-0547">Nucleotide-binding</keyword>
<reference evidence="8" key="1">
    <citation type="submission" date="2016-10" db="EMBL/GenBank/DDBJ databases">
        <title>Chloroplast genomes as a tool to resolve red algal phylogenies: a case study in the Nemaliales.</title>
        <authorList>
            <person name="Costa J.F."/>
            <person name="Lin S.M."/>
            <person name="Macaya E.C."/>
            <person name="Fernandez-Garcia C."/>
            <person name="Verbruggen H."/>
        </authorList>
    </citation>
    <scope>NUCLEOTIDE SEQUENCE</scope>
    <source>
        <strain evidence="8">JFC0074</strain>
    </source>
</reference>
<evidence type="ECO:0000256" key="4">
    <source>
        <dbReference type="ARBA" id="ARBA00022840"/>
    </source>
</evidence>
<comment type="function">
    <text evidence="6">Ligates lysine onto the cytidine present at position 34 of the AUA codon-specific tRNA(Ile) that contains the anticodon CAU, in an ATP-dependent manner. Cytidine is converted to lysidine, thus changing the amino acid specificity of the tRNA from methionine to isoleucine.</text>
</comment>
<dbReference type="NCBIfam" id="TIGR02432">
    <property type="entry name" value="lysidine_TilS_N"/>
    <property type="match status" value="1"/>
</dbReference>
<dbReference type="GO" id="GO:0005524">
    <property type="term" value="F:ATP binding"/>
    <property type="evidence" value="ECO:0007669"/>
    <property type="project" value="UniProtKB-UniRule"/>
</dbReference>
<dbReference type="EMBL" id="LT622865">
    <property type="protein sequence ID" value="SCW21702.1"/>
    <property type="molecule type" value="Genomic_DNA"/>
</dbReference>
<comment type="similarity">
    <text evidence="6">Belongs to the tRNA(Ile)-lysidine synthase family.</text>
</comment>
<dbReference type="GO" id="GO:0009507">
    <property type="term" value="C:chloroplast"/>
    <property type="evidence" value="ECO:0007669"/>
    <property type="project" value="UniProtKB-SubCell"/>
</dbReference>
<dbReference type="SUPFAM" id="SSF82829">
    <property type="entry name" value="MesJ substrate recognition domain-like"/>
    <property type="match status" value="1"/>
</dbReference>
<dbReference type="EC" id="6.3.4.19" evidence="6"/>
<gene>
    <name evidence="6 8" type="primary">tilS</name>
    <name evidence="8" type="ORF">JFC0074_55</name>
</gene>
<dbReference type="InterPro" id="IPR012094">
    <property type="entry name" value="tRNA_Ile_lys_synt"/>
</dbReference>
<comment type="domain">
    <text evidence="6">The N-terminal region contains the highly conserved SGGXDS motif, predicted to be a P-loop motif involved in ATP binding.</text>
</comment>
<evidence type="ECO:0000256" key="2">
    <source>
        <dbReference type="ARBA" id="ARBA00022694"/>
    </source>
</evidence>
<proteinExistence type="inferred from homology"/>
<dbReference type="Gene3D" id="1.20.59.20">
    <property type="match status" value="1"/>
</dbReference>
<dbReference type="InterPro" id="IPR014729">
    <property type="entry name" value="Rossmann-like_a/b/a_fold"/>
</dbReference>
<dbReference type="HAMAP" id="MF_01161">
    <property type="entry name" value="tRNA_Ile_lys_synt"/>
    <property type="match status" value="1"/>
</dbReference>
<keyword evidence="4 6" id="KW-0067">ATP-binding</keyword>
<dbReference type="Gene3D" id="3.40.50.620">
    <property type="entry name" value="HUPs"/>
    <property type="match status" value="1"/>
</dbReference>
<dbReference type="InterPro" id="IPR011063">
    <property type="entry name" value="TilS/TtcA_N"/>
</dbReference>
<keyword evidence="1 6" id="KW-0436">Ligase</keyword>
<geneLocation type="chloroplast" evidence="8"/>
<feature type="domain" description="tRNA(Ile)-lysidine/2-thiocytidine synthase N-terminal" evidence="7">
    <location>
        <begin position="23"/>
        <end position="201"/>
    </location>
</feature>
<dbReference type="SUPFAM" id="SSF52402">
    <property type="entry name" value="Adenine nucleotide alpha hydrolases-like"/>
    <property type="match status" value="1"/>
</dbReference>
<evidence type="ECO:0000256" key="5">
    <source>
        <dbReference type="ARBA" id="ARBA00048539"/>
    </source>
</evidence>
<keyword evidence="2 6" id="KW-0819">tRNA processing</keyword>
<dbReference type="GeneID" id="29998746"/>
<comment type="catalytic activity">
    <reaction evidence="5 6">
        <text>cytidine(34) in tRNA(Ile2) + L-lysine + ATP = lysidine(34) in tRNA(Ile2) + AMP + diphosphate + H(+)</text>
        <dbReference type="Rhea" id="RHEA:43744"/>
        <dbReference type="Rhea" id="RHEA-COMP:10625"/>
        <dbReference type="Rhea" id="RHEA-COMP:10670"/>
        <dbReference type="ChEBI" id="CHEBI:15378"/>
        <dbReference type="ChEBI" id="CHEBI:30616"/>
        <dbReference type="ChEBI" id="CHEBI:32551"/>
        <dbReference type="ChEBI" id="CHEBI:33019"/>
        <dbReference type="ChEBI" id="CHEBI:82748"/>
        <dbReference type="ChEBI" id="CHEBI:83665"/>
        <dbReference type="ChEBI" id="CHEBI:456215"/>
        <dbReference type="EC" id="6.3.4.19"/>
    </reaction>
</comment>